<dbReference type="EMBL" id="VCGU01000007">
    <property type="protein sequence ID" value="TRY73832.1"/>
    <property type="molecule type" value="Genomic_DNA"/>
</dbReference>
<feature type="region of interest" description="Disordered" evidence="1">
    <location>
        <begin position="147"/>
        <end position="210"/>
    </location>
</feature>
<dbReference type="AlphaFoldDB" id="A0A553P822"/>
<proteinExistence type="predicted"/>
<protein>
    <submittedName>
        <fullName evidence="3">Uncharacterized protein</fullName>
    </submittedName>
</protein>
<evidence type="ECO:0000313" key="4">
    <source>
        <dbReference type="Proteomes" id="UP000318571"/>
    </source>
</evidence>
<feature type="compositionally biased region" description="Gly residues" evidence="1">
    <location>
        <begin position="191"/>
        <end position="204"/>
    </location>
</feature>
<evidence type="ECO:0000256" key="1">
    <source>
        <dbReference type="SAM" id="MobiDB-lite"/>
    </source>
</evidence>
<sequence>MESPTLPQLSSALAQALQHSNHLNGEITTTDVYEPEFGQHVSRLRGTMFYVCQGSCLCGTVNNRGKVIYCYGDLVPRQGELFAEGTESNGSTTSKDLLAALLGAWIVGILALLIVLLLIRKSIVSVKHHLEKVSDRLPVYHDDDLLSQNSTTSPGPGHVKDTTLDSVVGLDDGDGGRHTPSDALGFQSGSFNGGGGGGGGGGVGSEVDHHDLFSEDGTLTPDGFTDESPIHIGVQRLANQSKGVPVENLKKMRLHRKDFKKGGEALRGKNVVENFRVKEKDMKRTMK</sequence>
<gene>
    <name evidence="3" type="ORF">TCAL_01927</name>
</gene>
<keyword evidence="2" id="KW-0472">Membrane</keyword>
<name>A0A553P822_TIGCA</name>
<dbReference type="Proteomes" id="UP000318571">
    <property type="component" value="Chromosome 3"/>
</dbReference>
<organism evidence="3 4">
    <name type="scientific">Tigriopus californicus</name>
    <name type="common">Marine copepod</name>
    <dbReference type="NCBI Taxonomy" id="6832"/>
    <lineage>
        <taxon>Eukaryota</taxon>
        <taxon>Metazoa</taxon>
        <taxon>Ecdysozoa</taxon>
        <taxon>Arthropoda</taxon>
        <taxon>Crustacea</taxon>
        <taxon>Multicrustacea</taxon>
        <taxon>Hexanauplia</taxon>
        <taxon>Copepoda</taxon>
        <taxon>Harpacticoida</taxon>
        <taxon>Harpacticidae</taxon>
        <taxon>Tigriopus</taxon>
    </lineage>
</organism>
<reference evidence="3 4" key="1">
    <citation type="journal article" date="2018" name="Nat. Ecol. Evol.">
        <title>Genomic signatures of mitonuclear coevolution across populations of Tigriopus californicus.</title>
        <authorList>
            <person name="Barreto F.S."/>
            <person name="Watson E.T."/>
            <person name="Lima T.G."/>
            <person name="Willett C.S."/>
            <person name="Edmands S."/>
            <person name="Li W."/>
            <person name="Burton R.S."/>
        </authorList>
    </citation>
    <scope>NUCLEOTIDE SEQUENCE [LARGE SCALE GENOMIC DNA]</scope>
    <source>
        <strain evidence="3 4">San Diego</strain>
    </source>
</reference>
<accession>A0A553P822</accession>
<keyword evidence="2" id="KW-0812">Transmembrane</keyword>
<feature type="transmembrane region" description="Helical" evidence="2">
    <location>
        <begin position="97"/>
        <end position="119"/>
    </location>
</feature>
<evidence type="ECO:0000313" key="3">
    <source>
        <dbReference type="EMBL" id="TRY73832.1"/>
    </source>
</evidence>
<comment type="caution">
    <text evidence="3">The sequence shown here is derived from an EMBL/GenBank/DDBJ whole genome shotgun (WGS) entry which is preliminary data.</text>
</comment>
<keyword evidence="2" id="KW-1133">Transmembrane helix</keyword>
<keyword evidence="4" id="KW-1185">Reference proteome</keyword>
<evidence type="ECO:0000256" key="2">
    <source>
        <dbReference type="SAM" id="Phobius"/>
    </source>
</evidence>